<keyword evidence="1" id="KW-1133">Transmembrane helix</keyword>
<evidence type="ECO:0008006" key="4">
    <source>
        <dbReference type="Google" id="ProtNLM"/>
    </source>
</evidence>
<name>A0A060RBJ7_9BACT</name>
<dbReference type="AlphaFoldDB" id="A0A060RBJ7"/>
<keyword evidence="3" id="KW-1185">Reference proteome</keyword>
<dbReference type="EMBL" id="HG934468">
    <property type="protein sequence ID" value="CDN31163.1"/>
    <property type="molecule type" value="Genomic_DNA"/>
</dbReference>
<dbReference type="HOGENOM" id="CLU_1193773_0_0_10"/>
<dbReference type="STRING" id="1433126.BN938_1067"/>
<keyword evidence="1" id="KW-0472">Membrane</keyword>
<dbReference type="PATRIC" id="fig|1433126.3.peg.1063"/>
<accession>A0A060RBJ7</accession>
<protein>
    <recommendedName>
        <fullName evidence="4">HlyD family secretion protein</fullName>
    </recommendedName>
</protein>
<organism evidence="2 3">
    <name type="scientific">Mucinivorans hirudinis</name>
    <dbReference type="NCBI Taxonomy" id="1433126"/>
    <lineage>
        <taxon>Bacteria</taxon>
        <taxon>Pseudomonadati</taxon>
        <taxon>Bacteroidota</taxon>
        <taxon>Bacteroidia</taxon>
        <taxon>Bacteroidales</taxon>
        <taxon>Rikenellaceae</taxon>
        <taxon>Mucinivorans</taxon>
    </lineage>
</organism>
<keyword evidence="1" id="KW-0812">Transmembrane</keyword>
<evidence type="ECO:0000313" key="2">
    <source>
        <dbReference type="EMBL" id="CDN31163.1"/>
    </source>
</evidence>
<gene>
    <name evidence="2" type="ORF">BN938_1067</name>
</gene>
<reference evidence="2 3" key="1">
    <citation type="journal article" date="2015" name="Genome Announc.">
        <title>Complete Genome Sequence of the Novel Leech Symbiont Mucinivorans hirudinis M3T.</title>
        <authorList>
            <person name="Nelson M.C."/>
            <person name="Bomar L."/>
            <person name="Graf J."/>
        </authorList>
    </citation>
    <scope>NUCLEOTIDE SEQUENCE [LARGE SCALE GENOMIC DNA]</scope>
    <source>
        <strain evidence="3">M3</strain>
    </source>
</reference>
<dbReference type="Proteomes" id="UP000027616">
    <property type="component" value="Chromosome I"/>
</dbReference>
<feature type="transmembrane region" description="Helical" evidence="1">
    <location>
        <begin position="25"/>
        <end position="47"/>
    </location>
</feature>
<proteinExistence type="predicted"/>
<sequence length="227" mass="24996">MTMERNIELRSEKVRNIIGQIPPMLLRYGAAIIGAALLAMVSISAFIPYQEILPIEVTIKTIPEIHEVNASSSGIFIANKSIEKYIEKDSTVGYLYHSDKILSIVAPISGNIVFNLKDKASVNCGELICVVIPKDSLCYYGEIEISESDKKRVDKNQTVILQTSETGDITGCITDISPLSSGNGQYKVTLNFPNNVMLAPYGTLSGKMIITQTTILKRFLNSFKMNP</sequence>
<evidence type="ECO:0000313" key="3">
    <source>
        <dbReference type="Proteomes" id="UP000027616"/>
    </source>
</evidence>
<dbReference type="KEGG" id="rbc:BN938_1067"/>
<dbReference type="eggNOG" id="ENOG5033EFN">
    <property type="taxonomic scope" value="Bacteria"/>
</dbReference>
<evidence type="ECO:0000256" key="1">
    <source>
        <dbReference type="SAM" id="Phobius"/>
    </source>
</evidence>